<dbReference type="EMBL" id="JBEHEF010000005">
    <property type="protein sequence ID" value="MEQ9937821.1"/>
    <property type="molecule type" value="Genomic_DNA"/>
</dbReference>
<gene>
    <name evidence="1" type="ORF">ABRQ07_09375</name>
</gene>
<protein>
    <submittedName>
        <fullName evidence="1">Uncharacterized protein</fullName>
    </submittedName>
</protein>
<keyword evidence="2" id="KW-1185">Reference proteome</keyword>
<sequence length="79" mass="9375">MKTQTLRTLNDRDRLRLKQARDMDYIYAERGDVNRLRDDTPSFEEDMAKTIAVRMGAKPDADIRLSQNVYGKPLLEWWD</sequence>
<name>A0ABV1P9H7_9GAMM</name>
<comment type="caution">
    <text evidence="1">The sequence shown here is derived from an EMBL/GenBank/DDBJ whole genome shotgun (WGS) entry which is preliminary data.</text>
</comment>
<reference evidence="1 2" key="1">
    <citation type="submission" date="2024-06" db="EMBL/GenBank/DDBJ databases">
        <title>Pangenomics to understand the prophage dynamics in the radiating lineages of P. brasiliense.</title>
        <authorList>
            <person name="Pardeshi L.A."/>
            <person name="Van Duivenbode I."/>
            <person name="Jonkheer E.M."/>
            <person name="Pel M.J.C."/>
            <person name="Kupczok A."/>
            <person name="De Ridder D."/>
            <person name="Smit S."/>
            <person name="Van Der Lee T.J."/>
        </authorList>
    </citation>
    <scope>NUCLEOTIDE SEQUENCE [LARGE SCALE GENOMIC DNA]</scope>
    <source>
        <strain evidence="1 2">PD 8607</strain>
    </source>
</reference>
<evidence type="ECO:0000313" key="2">
    <source>
        <dbReference type="Proteomes" id="UP001463408"/>
    </source>
</evidence>
<dbReference type="Proteomes" id="UP001463408">
    <property type="component" value="Unassembled WGS sequence"/>
</dbReference>
<organism evidence="1 2">
    <name type="scientific">Pectobacterium polonicum</name>
    <dbReference type="NCBI Taxonomy" id="2485124"/>
    <lineage>
        <taxon>Bacteria</taxon>
        <taxon>Pseudomonadati</taxon>
        <taxon>Pseudomonadota</taxon>
        <taxon>Gammaproteobacteria</taxon>
        <taxon>Enterobacterales</taxon>
        <taxon>Pectobacteriaceae</taxon>
        <taxon>Pectobacterium</taxon>
    </lineage>
</organism>
<proteinExistence type="predicted"/>
<accession>A0ABV1P9H7</accession>
<dbReference type="RefSeq" id="WP_349960535.1">
    <property type="nucleotide sequence ID" value="NZ_JBEHEF010000005.1"/>
</dbReference>
<evidence type="ECO:0000313" key="1">
    <source>
        <dbReference type="EMBL" id="MEQ9937821.1"/>
    </source>
</evidence>